<dbReference type="RefSeq" id="WP_027070429.1">
    <property type="nucleotide sequence ID" value="NZ_AUHT01000012.1"/>
</dbReference>
<dbReference type="Proteomes" id="UP000030003">
    <property type="component" value="Unassembled WGS sequence"/>
</dbReference>
<dbReference type="eggNOG" id="ENOG5033186">
    <property type="taxonomic scope" value="Bacteria"/>
</dbReference>
<dbReference type="AlphaFoldDB" id="A0A0A0M9F3"/>
<keyword evidence="3" id="KW-1185">Reference proteome</keyword>
<protein>
    <recommendedName>
        <fullName evidence="4">Fap amyloid fibril minor component</fullName>
    </recommendedName>
</protein>
<comment type="caution">
    <text evidence="2">The sequence shown here is derived from an EMBL/GenBank/DDBJ whole genome shotgun (WGS) entry which is preliminary data.</text>
</comment>
<evidence type="ECO:0000313" key="2">
    <source>
        <dbReference type="EMBL" id="KGO98612.1"/>
    </source>
</evidence>
<proteinExistence type="predicted"/>
<organism evidence="2 3">
    <name type="scientific">Lysobacter defluvii IMMIB APB-9 = DSM 18482</name>
    <dbReference type="NCBI Taxonomy" id="1385515"/>
    <lineage>
        <taxon>Bacteria</taxon>
        <taxon>Pseudomonadati</taxon>
        <taxon>Pseudomonadota</taxon>
        <taxon>Gammaproteobacteria</taxon>
        <taxon>Lysobacterales</taxon>
        <taxon>Lysobacteraceae</taxon>
        <taxon>Novilysobacter</taxon>
    </lineage>
</organism>
<gene>
    <name evidence="2" type="ORF">N791_01085</name>
</gene>
<evidence type="ECO:0000256" key="1">
    <source>
        <dbReference type="SAM" id="SignalP"/>
    </source>
</evidence>
<dbReference type="STRING" id="1385515.GCA_000423325_02433"/>
<feature type="chain" id="PRO_5001973488" description="Fap amyloid fibril minor component" evidence="1">
    <location>
        <begin position="22"/>
        <end position="209"/>
    </location>
</feature>
<feature type="signal peptide" evidence="1">
    <location>
        <begin position="1"/>
        <end position="21"/>
    </location>
</feature>
<sequence length="209" mass="20748">MSARLRLVLLATLACAFPAAAGDPADDGYDALLGYLASTDIADNALAGASGAIAVNQAAGDLNMQANVRALASGEHADAAATARQLRSNDRFDTPLQASVGIRGQALSGASGLVSINQASGSGNAEVNLVTAVLASKGIRETGDEGLSFVSASAGEQTSMDPGASANASRSVAVEATALQGFNGVLQLNQVAGSGNATSNQLALDFRGR</sequence>
<dbReference type="OrthoDB" id="7008646at2"/>
<keyword evidence="1" id="KW-0732">Signal</keyword>
<evidence type="ECO:0008006" key="4">
    <source>
        <dbReference type="Google" id="ProtNLM"/>
    </source>
</evidence>
<evidence type="ECO:0000313" key="3">
    <source>
        <dbReference type="Proteomes" id="UP000030003"/>
    </source>
</evidence>
<accession>A0A0A0M9F3</accession>
<dbReference type="EMBL" id="AVBH01000064">
    <property type="protein sequence ID" value="KGO98612.1"/>
    <property type="molecule type" value="Genomic_DNA"/>
</dbReference>
<name>A0A0A0M9F3_9GAMM</name>
<reference evidence="2 3" key="1">
    <citation type="submission" date="2013-08" db="EMBL/GenBank/DDBJ databases">
        <title>Genomic analysis of Lysobacter defluvii.</title>
        <authorList>
            <person name="Wang Q."/>
            <person name="Wang G."/>
        </authorList>
    </citation>
    <scope>NUCLEOTIDE SEQUENCE [LARGE SCALE GENOMIC DNA]</scope>
    <source>
        <strain evidence="2 3">IMMIB APB-9</strain>
    </source>
</reference>